<proteinExistence type="predicted"/>
<keyword evidence="2" id="KW-1185">Reference proteome</keyword>
<evidence type="ECO:0000313" key="1">
    <source>
        <dbReference type="EMBL" id="OSD00049.1"/>
    </source>
</evidence>
<protein>
    <submittedName>
        <fullName evidence="1">Uncharacterized protein</fullName>
    </submittedName>
</protein>
<reference evidence="1 2" key="1">
    <citation type="journal article" date="2015" name="Biotechnol. Biofuels">
        <title>Enhanced degradation of softwood versus hardwood by the white-rot fungus Pycnoporus coccineus.</title>
        <authorList>
            <person name="Couturier M."/>
            <person name="Navarro D."/>
            <person name="Chevret D."/>
            <person name="Henrissat B."/>
            <person name="Piumi F."/>
            <person name="Ruiz-Duenas F.J."/>
            <person name="Martinez A.T."/>
            <person name="Grigoriev I.V."/>
            <person name="Riley R."/>
            <person name="Lipzen A."/>
            <person name="Berrin J.G."/>
            <person name="Master E.R."/>
            <person name="Rosso M.N."/>
        </authorList>
    </citation>
    <scope>NUCLEOTIDE SEQUENCE [LARGE SCALE GENOMIC DNA]</scope>
    <source>
        <strain evidence="1 2">BRFM310</strain>
    </source>
</reference>
<evidence type="ECO:0000313" key="2">
    <source>
        <dbReference type="Proteomes" id="UP000193067"/>
    </source>
</evidence>
<dbReference type="EMBL" id="KZ084122">
    <property type="protein sequence ID" value="OSD00049.1"/>
    <property type="molecule type" value="Genomic_DNA"/>
</dbReference>
<sequence length="202" mass="22377">MSHRSFPSTLAQNLTDHVDWTSRIVQLGASGSASVSPRQASVSTMFRWPAESTQLRRAGPTNILFGRSRQMSCIIVSAADIAAEQRGYRYVRSSNASLQACKPLSGRPMLHPSGGVSPKPQVAYEPVRVPRAGLSAVVAVSVRHPRRRRRHRSRPSFWLWQLQSHLAPRWLRAPAPPVDSRSLSVARGRARQLRLGQLGSFV</sequence>
<organism evidence="1 2">
    <name type="scientific">Trametes coccinea (strain BRFM310)</name>
    <name type="common">Pycnoporus coccineus</name>
    <dbReference type="NCBI Taxonomy" id="1353009"/>
    <lineage>
        <taxon>Eukaryota</taxon>
        <taxon>Fungi</taxon>
        <taxon>Dikarya</taxon>
        <taxon>Basidiomycota</taxon>
        <taxon>Agaricomycotina</taxon>
        <taxon>Agaricomycetes</taxon>
        <taxon>Polyporales</taxon>
        <taxon>Polyporaceae</taxon>
        <taxon>Trametes</taxon>
    </lineage>
</organism>
<gene>
    <name evidence="1" type="ORF">PYCCODRAFT_729214</name>
</gene>
<dbReference type="AlphaFoldDB" id="A0A1Y2IFZ3"/>
<name>A0A1Y2IFZ3_TRAC3</name>
<accession>A0A1Y2IFZ3</accession>
<dbReference type="Proteomes" id="UP000193067">
    <property type="component" value="Unassembled WGS sequence"/>
</dbReference>